<dbReference type="EMBL" id="CACSLK010018944">
    <property type="protein sequence ID" value="CAA0819383.1"/>
    <property type="molecule type" value="Genomic_DNA"/>
</dbReference>
<gene>
    <name evidence="6" type="ORF">SHERM_17855</name>
</gene>
<dbReference type="OrthoDB" id="2012664at2759"/>
<keyword evidence="7" id="KW-1185">Reference proteome</keyword>
<dbReference type="InterPro" id="IPR003656">
    <property type="entry name" value="Znf_BED"/>
</dbReference>
<name>A0A9N7MUM2_STRHE</name>
<dbReference type="PANTHER" id="PTHR46951:SF2">
    <property type="entry name" value="BED-TYPE DOMAIN-CONTAINING PROTEIN"/>
    <property type="match status" value="1"/>
</dbReference>
<feature type="domain" description="BED-type" evidence="5">
    <location>
        <begin position="31"/>
        <end position="88"/>
    </location>
</feature>
<organism evidence="6 7">
    <name type="scientific">Striga hermonthica</name>
    <name type="common">Purple witchweed</name>
    <name type="synonym">Buchnera hermonthica</name>
    <dbReference type="NCBI Taxonomy" id="68872"/>
    <lineage>
        <taxon>Eukaryota</taxon>
        <taxon>Viridiplantae</taxon>
        <taxon>Streptophyta</taxon>
        <taxon>Embryophyta</taxon>
        <taxon>Tracheophyta</taxon>
        <taxon>Spermatophyta</taxon>
        <taxon>Magnoliopsida</taxon>
        <taxon>eudicotyledons</taxon>
        <taxon>Gunneridae</taxon>
        <taxon>Pentapetalae</taxon>
        <taxon>asterids</taxon>
        <taxon>lamiids</taxon>
        <taxon>Lamiales</taxon>
        <taxon>Orobanchaceae</taxon>
        <taxon>Buchnereae</taxon>
        <taxon>Striga</taxon>
    </lineage>
</organism>
<evidence type="ECO:0000313" key="6">
    <source>
        <dbReference type="EMBL" id="CAA0819383.1"/>
    </source>
</evidence>
<evidence type="ECO:0000256" key="3">
    <source>
        <dbReference type="ARBA" id="ARBA00022833"/>
    </source>
</evidence>
<reference evidence="6" key="1">
    <citation type="submission" date="2019-12" db="EMBL/GenBank/DDBJ databases">
        <authorList>
            <person name="Scholes J."/>
        </authorList>
    </citation>
    <scope>NUCLEOTIDE SEQUENCE</scope>
</reference>
<evidence type="ECO:0000259" key="5">
    <source>
        <dbReference type="PROSITE" id="PS50808"/>
    </source>
</evidence>
<protein>
    <submittedName>
        <fullName evidence="6">HAT transposon superfamily protein</fullName>
    </submittedName>
</protein>
<dbReference type="PROSITE" id="PS50808">
    <property type="entry name" value="ZF_BED"/>
    <property type="match status" value="1"/>
</dbReference>
<dbReference type="PANTHER" id="PTHR46951">
    <property type="entry name" value="BED-TYPE DOMAIN-CONTAINING PROTEIN"/>
    <property type="match status" value="1"/>
</dbReference>
<dbReference type="GO" id="GO:0008270">
    <property type="term" value="F:zinc ion binding"/>
    <property type="evidence" value="ECO:0007669"/>
    <property type="project" value="UniProtKB-KW"/>
</dbReference>
<dbReference type="Proteomes" id="UP001153555">
    <property type="component" value="Unassembled WGS sequence"/>
</dbReference>
<evidence type="ECO:0000256" key="4">
    <source>
        <dbReference type="PROSITE-ProRule" id="PRU00027"/>
    </source>
</evidence>
<keyword evidence="1" id="KW-0479">Metal-binding</keyword>
<comment type="caution">
    <text evidence="6">The sequence shown here is derived from an EMBL/GenBank/DDBJ whole genome shotgun (WGS) entry which is preliminary data.</text>
</comment>
<keyword evidence="3" id="KW-0862">Zinc</keyword>
<accession>A0A9N7MUM2</accession>
<dbReference type="GO" id="GO:0003677">
    <property type="term" value="F:DNA binding"/>
    <property type="evidence" value="ECO:0007669"/>
    <property type="project" value="InterPro"/>
</dbReference>
<evidence type="ECO:0000256" key="2">
    <source>
        <dbReference type="ARBA" id="ARBA00022771"/>
    </source>
</evidence>
<evidence type="ECO:0000256" key="1">
    <source>
        <dbReference type="ARBA" id="ARBA00022723"/>
    </source>
</evidence>
<keyword evidence="2 4" id="KW-0863">Zinc-finger</keyword>
<proteinExistence type="predicted"/>
<evidence type="ECO:0000313" key="7">
    <source>
        <dbReference type="Proteomes" id="UP001153555"/>
    </source>
</evidence>
<sequence>MASGSCSASKSIPCDTRTSTEIETDSLLKRESDDIGWNYGVLADPHNKDRVKCLLCAKVMSGGIRRLKEHIGQISGNVTSCKKATKEDQAKCRNGINESKAKKVKTKELQEELLSLVNIKGLNSSQQYQESHSLGPMDRFATTINPEASLNVA</sequence>
<dbReference type="AlphaFoldDB" id="A0A9N7MUM2"/>